<feature type="binding site" evidence="9">
    <location>
        <begin position="429"/>
        <end position="431"/>
    </location>
    <ligand>
        <name>FAD</name>
        <dbReference type="ChEBI" id="CHEBI:57692"/>
    </ligand>
</feature>
<evidence type="ECO:0000256" key="9">
    <source>
        <dbReference type="PIRSR" id="PIRSR000362-1"/>
    </source>
</evidence>
<dbReference type="InterPro" id="IPR055275">
    <property type="entry name" value="Ferredox_Rdtase"/>
</dbReference>
<dbReference type="PRINTS" id="PR00419">
    <property type="entry name" value="ADXRDTASE"/>
</dbReference>
<proteinExistence type="inferred from homology"/>
<dbReference type="SUPFAM" id="SSF51971">
    <property type="entry name" value="Nucleotide-binding domain"/>
    <property type="match status" value="1"/>
</dbReference>
<feature type="binding site" evidence="10">
    <location>
        <begin position="200"/>
        <end position="203"/>
    </location>
    <ligand>
        <name>NADP(+)</name>
        <dbReference type="ChEBI" id="CHEBI:58349"/>
    </ligand>
</feature>
<dbReference type="InterPro" id="IPR036188">
    <property type="entry name" value="FAD/NAD-bd_sf"/>
</dbReference>
<keyword evidence="5 8" id="KW-0521">NADP</keyword>
<evidence type="ECO:0000256" key="10">
    <source>
        <dbReference type="PIRSR" id="PIRSR000362-2"/>
    </source>
</evidence>
<dbReference type="Gene3D" id="3.50.50.60">
    <property type="entry name" value="FAD/NAD(P)-binding domain"/>
    <property type="match status" value="1"/>
</dbReference>
<feature type="binding site" evidence="10">
    <location>
        <position position="429"/>
    </location>
    <ligand>
        <name>NADP(+)</name>
        <dbReference type="ChEBI" id="CHEBI:58349"/>
    </ligand>
</feature>
<feature type="binding site" evidence="10">
    <location>
        <position position="256"/>
    </location>
    <ligand>
        <name>NADP(+)</name>
        <dbReference type="ChEBI" id="CHEBI:58349"/>
    </ligand>
</feature>
<evidence type="ECO:0000256" key="2">
    <source>
        <dbReference type="ARBA" id="ARBA00008312"/>
    </source>
</evidence>
<dbReference type="InterPro" id="IPR023753">
    <property type="entry name" value="FAD/NAD-binding_dom"/>
</dbReference>
<evidence type="ECO:0000259" key="11">
    <source>
        <dbReference type="Pfam" id="PF07992"/>
    </source>
</evidence>
<organism evidence="12 13">
    <name type="scientific">Phytophthora kernoviae</name>
    <dbReference type="NCBI Taxonomy" id="325452"/>
    <lineage>
        <taxon>Eukaryota</taxon>
        <taxon>Sar</taxon>
        <taxon>Stramenopiles</taxon>
        <taxon>Oomycota</taxon>
        <taxon>Peronosporomycetes</taxon>
        <taxon>Peronosporales</taxon>
        <taxon>Peronosporaceae</taxon>
        <taxon>Phytophthora</taxon>
    </lineage>
</organism>
<protein>
    <recommendedName>
        <fullName evidence="8">NADPH:adrenodoxin oxidoreductase, mitochondrial</fullName>
        <ecNumber evidence="8">1.18.1.6</ecNumber>
    </recommendedName>
</protein>
<feature type="binding site" evidence="9">
    <location>
        <position position="128"/>
    </location>
    <ligand>
        <name>FAD</name>
        <dbReference type="ChEBI" id="CHEBI:57692"/>
    </ligand>
</feature>
<sequence length="522" mass="57469">MPTVFFHGNRFAITSSFMMLHRSLASPLRARTQRLLCPKVARSFSTAPDAPKLRVCVVGSGPGGFYATKYLLKEHTGVRVDMLEALPTPFGLVRSGVAPDHPEVKSVMNDFAKVAADERFRFLGNVRVGEDVRLADLQQHYHAVVLAYGAAGDRELGVPGEDLRGVMSARTFVNWYNGHPAFRDLDLDLQDVETAVVIGQGNVAVDCARILTKNVDELASTDIATHSVKVLRRSGVKKVLLVGRRGSAQAAFTMKEIRELTKLDGVACIVDPEDMKRSKTPSSELEIKEQRARKRMNDLLSKAAEQFDTTSDAERVVQIKFLSSPAEILADEKDATRVGAIRIEKTSLEGEPNQQRAVGTGEFEDIPCSLVLRSIGYKSLPIEADAPFDQRRHVVSNEQGRVVATSESGETEPVVGLYCTGWAKRGPSGIIGTNIVDARETVSCIVEDFASGKFLHTNEENLAGLEAVEKLIKKRNPDKQLVRWTDYERLNSEENRRGELVGKPREKITSVAEMLAVAKSVK</sequence>
<comment type="catalytic activity">
    <reaction evidence="7 8">
        <text>2 reduced [adrenodoxin] + NADP(+) + H(+) = 2 oxidized [adrenodoxin] + NADPH</text>
        <dbReference type="Rhea" id="RHEA:42312"/>
        <dbReference type="Rhea" id="RHEA-COMP:9998"/>
        <dbReference type="Rhea" id="RHEA-COMP:9999"/>
        <dbReference type="ChEBI" id="CHEBI:15378"/>
        <dbReference type="ChEBI" id="CHEBI:33737"/>
        <dbReference type="ChEBI" id="CHEBI:33738"/>
        <dbReference type="ChEBI" id="CHEBI:57783"/>
        <dbReference type="ChEBI" id="CHEBI:58349"/>
        <dbReference type="EC" id="1.18.1.6"/>
    </reaction>
</comment>
<dbReference type="PANTHER" id="PTHR48467:SF1">
    <property type="entry name" value="GLUTAMATE SYNTHASE 1 [NADH], CHLOROPLASTIC-LIKE"/>
    <property type="match status" value="1"/>
</dbReference>
<evidence type="ECO:0000256" key="8">
    <source>
        <dbReference type="PIRNR" id="PIRNR000362"/>
    </source>
</evidence>
<comment type="cofactor">
    <cofactor evidence="1 8 9">
        <name>FAD</name>
        <dbReference type="ChEBI" id="CHEBI:57692"/>
    </cofactor>
</comment>
<dbReference type="EC" id="1.18.1.6" evidence="8"/>
<accession>A0A421G4V8</accession>
<dbReference type="Gene3D" id="3.40.50.720">
    <property type="entry name" value="NAD(P)-binding Rossmann-like Domain"/>
    <property type="match status" value="1"/>
</dbReference>
<keyword evidence="3 8" id="KW-0285">Flavoprotein</keyword>
<feature type="binding site" evidence="10">
    <location>
        <begin position="244"/>
        <end position="245"/>
    </location>
    <ligand>
        <name>NADP(+)</name>
        <dbReference type="ChEBI" id="CHEBI:58349"/>
    </ligand>
</feature>
<dbReference type="InterPro" id="IPR021163">
    <property type="entry name" value="Ferredox_Rdtase_adrenod"/>
</dbReference>
<evidence type="ECO:0000256" key="6">
    <source>
        <dbReference type="ARBA" id="ARBA00023002"/>
    </source>
</evidence>
<evidence type="ECO:0000256" key="5">
    <source>
        <dbReference type="ARBA" id="ARBA00022857"/>
    </source>
</evidence>
<reference evidence="12 13" key="1">
    <citation type="submission" date="2018-07" db="EMBL/GenBank/DDBJ databases">
        <title>Genome sequencing of oomycete isolates from Chile give support for New Zealand origin for Phytophthora kernoviae and make available the first Nothophytophthora sp. genome.</title>
        <authorList>
            <person name="Studholme D.J."/>
            <person name="Sanfuentes E."/>
            <person name="Panda P."/>
            <person name="Hill R."/>
            <person name="Sambles C."/>
            <person name="Grant M."/>
            <person name="Williams N.M."/>
            <person name="Mcdougal R.L."/>
        </authorList>
    </citation>
    <scope>NUCLEOTIDE SEQUENCE [LARGE SCALE GENOMIC DNA]</scope>
    <source>
        <strain evidence="12">Chile7</strain>
    </source>
</reference>
<keyword evidence="4 8" id="KW-0274">FAD</keyword>
<keyword evidence="6 8" id="KW-0560">Oxidoreductase</keyword>
<comment type="subcellular location">
    <subcellularLocation>
        <location evidence="8">Mitochondrion</location>
    </subcellularLocation>
</comment>
<feature type="binding site" evidence="9">
    <location>
        <position position="92"/>
    </location>
    <ligand>
        <name>FAD</name>
        <dbReference type="ChEBI" id="CHEBI:57692"/>
    </ligand>
</feature>
<evidence type="ECO:0000256" key="7">
    <source>
        <dbReference type="ARBA" id="ARBA00048933"/>
    </source>
</evidence>
<comment type="similarity">
    <text evidence="2 8">Belongs to the ferredoxin--NADP reductase type 1 family.</text>
</comment>
<comment type="caution">
    <text evidence="12">The sequence shown here is derived from an EMBL/GenBank/DDBJ whole genome shotgun (WGS) entry which is preliminary data.</text>
</comment>
<dbReference type="Pfam" id="PF07992">
    <property type="entry name" value="Pyr_redox_2"/>
    <property type="match status" value="1"/>
</dbReference>
<evidence type="ECO:0000256" key="1">
    <source>
        <dbReference type="ARBA" id="ARBA00001974"/>
    </source>
</evidence>
<keyword evidence="8" id="KW-0496">Mitochondrion</keyword>
<feature type="domain" description="FAD/NAD(P)-binding" evidence="11">
    <location>
        <begin position="54"/>
        <end position="216"/>
    </location>
</feature>
<name>A0A421G4V8_9STRA</name>
<dbReference type="GO" id="GO:0005739">
    <property type="term" value="C:mitochondrion"/>
    <property type="evidence" value="ECO:0007669"/>
    <property type="project" value="UniProtKB-SubCell"/>
</dbReference>
<evidence type="ECO:0000256" key="3">
    <source>
        <dbReference type="ARBA" id="ARBA00022630"/>
    </source>
</evidence>
<dbReference type="PANTHER" id="PTHR48467">
    <property type="entry name" value="GLUTAMATE SYNTHASE 1 [NADH], CHLOROPLASTIC-LIKE"/>
    <property type="match status" value="1"/>
</dbReference>
<evidence type="ECO:0000313" key="12">
    <source>
        <dbReference type="EMBL" id="RLN64154.1"/>
    </source>
</evidence>
<feature type="binding site" evidence="9">
    <location>
        <position position="422"/>
    </location>
    <ligand>
        <name>FAD</name>
        <dbReference type="ChEBI" id="CHEBI:57692"/>
    </ligand>
</feature>
<gene>
    <name evidence="12" type="ORF">BBJ29_000354</name>
</gene>
<dbReference type="GO" id="GO:0016491">
    <property type="term" value="F:oxidoreductase activity"/>
    <property type="evidence" value="ECO:0007669"/>
    <property type="project" value="UniProtKB-KW"/>
</dbReference>
<dbReference type="AlphaFoldDB" id="A0A421G4V8"/>
<dbReference type="EMBL" id="MBAD02000681">
    <property type="protein sequence ID" value="RLN64154.1"/>
    <property type="molecule type" value="Genomic_DNA"/>
</dbReference>
<evidence type="ECO:0000313" key="13">
    <source>
        <dbReference type="Proteomes" id="UP000284657"/>
    </source>
</evidence>
<dbReference type="Proteomes" id="UP000284657">
    <property type="component" value="Unassembled WGS sequence"/>
</dbReference>
<feature type="binding site" evidence="9">
    <location>
        <position position="84"/>
    </location>
    <ligand>
        <name>FAD</name>
        <dbReference type="ChEBI" id="CHEBI:57692"/>
    </ligand>
</feature>
<dbReference type="PIRSF" id="PIRSF000362">
    <property type="entry name" value="FNR"/>
    <property type="match status" value="1"/>
</dbReference>
<evidence type="ECO:0000256" key="4">
    <source>
        <dbReference type="ARBA" id="ARBA00022827"/>
    </source>
</evidence>